<feature type="transmembrane region" description="Helical" evidence="7">
    <location>
        <begin position="111"/>
        <end position="133"/>
    </location>
</feature>
<evidence type="ECO:0000256" key="1">
    <source>
        <dbReference type="ARBA" id="ARBA00004651"/>
    </source>
</evidence>
<dbReference type="PANTHER" id="PTHR30353">
    <property type="entry name" value="INNER MEMBRANE PROTEIN DEDA-RELATED"/>
    <property type="match status" value="1"/>
</dbReference>
<proteinExistence type="inferred from homology"/>
<dbReference type="InterPro" id="IPR032818">
    <property type="entry name" value="DedA-like"/>
</dbReference>
<evidence type="ECO:0000259" key="8">
    <source>
        <dbReference type="Pfam" id="PF09335"/>
    </source>
</evidence>
<dbReference type="Proteomes" id="UP000689967">
    <property type="component" value="Unassembled WGS sequence"/>
</dbReference>
<dbReference type="RefSeq" id="WP_216878358.1">
    <property type="nucleotide sequence ID" value="NZ_JAERQM010000007.1"/>
</dbReference>
<comment type="caution">
    <text evidence="9">The sequence shown here is derived from an EMBL/GenBank/DDBJ whole genome shotgun (WGS) entry which is preliminary data.</text>
</comment>
<feature type="transmembrane region" description="Helical" evidence="7">
    <location>
        <begin position="178"/>
        <end position="199"/>
    </location>
</feature>
<evidence type="ECO:0000256" key="3">
    <source>
        <dbReference type="ARBA" id="ARBA00022475"/>
    </source>
</evidence>
<comment type="subcellular location">
    <subcellularLocation>
        <location evidence="1 7">Cell membrane</location>
        <topology evidence="1 7">Multi-pass membrane protein</topology>
    </subcellularLocation>
</comment>
<evidence type="ECO:0000313" key="9">
    <source>
        <dbReference type="EMBL" id="MBU8546345.1"/>
    </source>
</evidence>
<feature type="domain" description="VTT" evidence="8">
    <location>
        <begin position="39"/>
        <end position="162"/>
    </location>
</feature>
<dbReference type="InterPro" id="IPR032816">
    <property type="entry name" value="VTT_dom"/>
</dbReference>
<keyword evidence="10" id="KW-1185">Reference proteome</keyword>
<gene>
    <name evidence="9" type="ORF">JJQ90_21670</name>
</gene>
<evidence type="ECO:0000256" key="4">
    <source>
        <dbReference type="ARBA" id="ARBA00022692"/>
    </source>
</evidence>
<keyword evidence="4 7" id="KW-0812">Transmembrane</keyword>
<organism evidence="9 10">
    <name type="scientific">Falsiroseomonas oleicola</name>
    <dbReference type="NCBI Taxonomy" id="2801474"/>
    <lineage>
        <taxon>Bacteria</taxon>
        <taxon>Pseudomonadati</taxon>
        <taxon>Pseudomonadota</taxon>
        <taxon>Alphaproteobacteria</taxon>
        <taxon>Acetobacterales</taxon>
        <taxon>Roseomonadaceae</taxon>
        <taxon>Falsiroseomonas</taxon>
    </lineage>
</organism>
<dbReference type="EMBL" id="JAERQM010000007">
    <property type="protein sequence ID" value="MBU8546345.1"/>
    <property type="molecule type" value="Genomic_DNA"/>
</dbReference>
<dbReference type="Pfam" id="PF09335">
    <property type="entry name" value="VTT_dom"/>
    <property type="match status" value="1"/>
</dbReference>
<evidence type="ECO:0000256" key="2">
    <source>
        <dbReference type="ARBA" id="ARBA00010792"/>
    </source>
</evidence>
<keyword evidence="3 7" id="KW-1003">Cell membrane</keyword>
<comment type="similarity">
    <text evidence="2 7">Belongs to the DedA family.</text>
</comment>
<evidence type="ECO:0000256" key="5">
    <source>
        <dbReference type="ARBA" id="ARBA00022989"/>
    </source>
</evidence>
<accession>A0ABS6HCB0</accession>
<name>A0ABS6HCB0_9PROT</name>
<evidence type="ECO:0000313" key="10">
    <source>
        <dbReference type="Proteomes" id="UP000689967"/>
    </source>
</evidence>
<sequence>MEQFIAPMVAWVEANAAWAPVIAFGIAFIESLPLIGIFLPGSALLLGLGLLIGSGTVPVWPVLLATIFGAILGDALGFWLSRWLGPAFVRQHLPKRHRRMYGRGVLAFRRWGIWAVFIARFISPLRAVAPIIAGVTRMRQWRFQAANVGSALLWAPVVLMPGTAAGHLTTLLADQGDVLLLLLFALGVIATWLALRAAWARASLPR</sequence>
<feature type="transmembrane region" description="Helical" evidence="7">
    <location>
        <begin position="32"/>
        <end position="52"/>
    </location>
</feature>
<reference evidence="9 10" key="1">
    <citation type="submission" date="2021-01" db="EMBL/GenBank/DDBJ databases">
        <title>Roseomonas sp. nov, a bacterium isolated from an oil production mixture in Yumen Oilfield.</title>
        <authorList>
            <person name="Wu D."/>
        </authorList>
    </citation>
    <scope>NUCLEOTIDE SEQUENCE [LARGE SCALE GENOMIC DNA]</scope>
    <source>
        <strain evidence="9 10">ROY-5-3</strain>
    </source>
</reference>
<keyword evidence="6 7" id="KW-0472">Membrane</keyword>
<protein>
    <submittedName>
        <fullName evidence="9">DedA family protein</fullName>
    </submittedName>
</protein>
<evidence type="ECO:0000256" key="7">
    <source>
        <dbReference type="RuleBase" id="RU367016"/>
    </source>
</evidence>
<feature type="transmembrane region" description="Helical" evidence="7">
    <location>
        <begin position="59"/>
        <end position="80"/>
    </location>
</feature>
<feature type="transmembrane region" description="Helical" evidence="7">
    <location>
        <begin position="145"/>
        <end position="166"/>
    </location>
</feature>
<dbReference type="PANTHER" id="PTHR30353:SF15">
    <property type="entry name" value="INNER MEMBRANE PROTEIN YABI"/>
    <property type="match status" value="1"/>
</dbReference>
<keyword evidence="5 7" id="KW-1133">Transmembrane helix</keyword>
<evidence type="ECO:0000256" key="6">
    <source>
        <dbReference type="ARBA" id="ARBA00023136"/>
    </source>
</evidence>